<name>A0A382VZ54_9ZZZZ</name>
<sequence>MELFLRLTGQQNRCGMIAVTVVLVLTVSVTTFAQPSVYDGPRTADGRPDFNGVWQALTAASWDIEAHSAEQGVPAGQGIVEKGPIPYHPVMLARKLENGVHRRERDPLHRC</sequence>
<proteinExistence type="predicted"/>
<protein>
    <submittedName>
        <fullName evidence="1">Uncharacterized protein</fullName>
    </submittedName>
</protein>
<dbReference type="EMBL" id="UINC01155763">
    <property type="protein sequence ID" value="SVD51807.1"/>
    <property type="molecule type" value="Genomic_DNA"/>
</dbReference>
<evidence type="ECO:0000313" key="1">
    <source>
        <dbReference type="EMBL" id="SVD51807.1"/>
    </source>
</evidence>
<dbReference type="AlphaFoldDB" id="A0A382VZ54"/>
<reference evidence="1" key="1">
    <citation type="submission" date="2018-05" db="EMBL/GenBank/DDBJ databases">
        <authorList>
            <person name="Lanie J.A."/>
            <person name="Ng W.-L."/>
            <person name="Kazmierczak K.M."/>
            <person name="Andrzejewski T.M."/>
            <person name="Davidsen T.M."/>
            <person name="Wayne K.J."/>
            <person name="Tettelin H."/>
            <person name="Glass J.I."/>
            <person name="Rusch D."/>
            <person name="Podicherti R."/>
            <person name="Tsui H.-C.T."/>
            <person name="Winkler M.E."/>
        </authorList>
    </citation>
    <scope>NUCLEOTIDE SEQUENCE</scope>
</reference>
<organism evidence="1">
    <name type="scientific">marine metagenome</name>
    <dbReference type="NCBI Taxonomy" id="408172"/>
    <lineage>
        <taxon>unclassified sequences</taxon>
        <taxon>metagenomes</taxon>
        <taxon>ecological metagenomes</taxon>
    </lineage>
</organism>
<accession>A0A382VZ54</accession>
<feature type="non-terminal residue" evidence="1">
    <location>
        <position position="111"/>
    </location>
</feature>
<gene>
    <name evidence="1" type="ORF">METZ01_LOCUS404661</name>
</gene>